<dbReference type="KEGG" id="spar:SPRG_10853"/>
<dbReference type="RefSeq" id="XP_012205202.1">
    <property type="nucleotide sequence ID" value="XM_012349812.1"/>
</dbReference>
<evidence type="ECO:0000313" key="2">
    <source>
        <dbReference type="Proteomes" id="UP000030745"/>
    </source>
</evidence>
<dbReference type="OMA" id="WRHATIF"/>
<protein>
    <recommendedName>
        <fullName evidence="3">START domain-containing protein</fullName>
    </recommendedName>
</protein>
<dbReference type="OrthoDB" id="80522at2759"/>
<dbReference type="EMBL" id="KK583246">
    <property type="protein sequence ID" value="KDO24066.1"/>
    <property type="molecule type" value="Genomic_DNA"/>
</dbReference>
<reference evidence="1 2" key="1">
    <citation type="journal article" date="2013" name="PLoS Genet.">
        <title>Distinctive expansion of potential virulence genes in the genome of the oomycete fish pathogen Saprolegnia parasitica.</title>
        <authorList>
            <person name="Jiang R.H."/>
            <person name="de Bruijn I."/>
            <person name="Haas B.J."/>
            <person name="Belmonte R."/>
            <person name="Lobach L."/>
            <person name="Christie J."/>
            <person name="van den Ackerveken G."/>
            <person name="Bottin A."/>
            <person name="Bulone V."/>
            <person name="Diaz-Moreno S.M."/>
            <person name="Dumas B."/>
            <person name="Fan L."/>
            <person name="Gaulin E."/>
            <person name="Govers F."/>
            <person name="Grenville-Briggs L.J."/>
            <person name="Horner N.R."/>
            <person name="Levin J.Z."/>
            <person name="Mammella M."/>
            <person name="Meijer H.J."/>
            <person name="Morris P."/>
            <person name="Nusbaum C."/>
            <person name="Oome S."/>
            <person name="Phillips A.J."/>
            <person name="van Rooyen D."/>
            <person name="Rzeszutek E."/>
            <person name="Saraiva M."/>
            <person name="Secombes C.J."/>
            <person name="Seidl M.F."/>
            <person name="Snel B."/>
            <person name="Stassen J.H."/>
            <person name="Sykes S."/>
            <person name="Tripathy S."/>
            <person name="van den Berg H."/>
            <person name="Vega-Arreguin J.C."/>
            <person name="Wawra S."/>
            <person name="Young S.K."/>
            <person name="Zeng Q."/>
            <person name="Dieguez-Uribeondo J."/>
            <person name="Russ C."/>
            <person name="Tyler B.M."/>
            <person name="van West P."/>
        </authorList>
    </citation>
    <scope>NUCLEOTIDE SEQUENCE [LARGE SCALE GENOMIC DNA]</scope>
    <source>
        <strain evidence="1 2">CBS 223.65</strain>
    </source>
</reference>
<evidence type="ECO:0000313" key="1">
    <source>
        <dbReference type="EMBL" id="KDO24066.1"/>
    </source>
</evidence>
<sequence length="368" mass="42223">MLSTISRLHAAQAWREGYTDETIARVKSKRVHELHELKRYIHELETTVARIKRQKTSVLSWEDVSKALVDDTLDHVQCNMRLRSECDYNRRVCQFLKDWVDTMVPPRLTPGLTEDTWRHATIFAGDVATRQVGYTWLTRQVYANTDRALARLTFPEDAQDALSVHVDHREDDNTVHIEIQEQTIWPFAYTDVVAACAIATKTFVQTVQARRDCVEALTPVDDDITYVQEEMGRPDRQSIFGNVLYGTFLSGTRRAVMVKRSIVKDEAHPIASSVWTLDSKGWLVVDPLPDGRTRVRMLDVVGHPCSARGFVPILDLAAMLQLKPRNVDDAVRLMRQHFAVSQAHQAKQFKDLVQTLLLERLRQRPDLV</sequence>
<evidence type="ECO:0008006" key="3">
    <source>
        <dbReference type="Google" id="ProtNLM"/>
    </source>
</evidence>
<dbReference type="VEuPathDB" id="FungiDB:SPRG_10853"/>
<gene>
    <name evidence="1" type="ORF">SPRG_10853</name>
</gene>
<organism evidence="1 2">
    <name type="scientific">Saprolegnia parasitica (strain CBS 223.65)</name>
    <dbReference type="NCBI Taxonomy" id="695850"/>
    <lineage>
        <taxon>Eukaryota</taxon>
        <taxon>Sar</taxon>
        <taxon>Stramenopiles</taxon>
        <taxon>Oomycota</taxon>
        <taxon>Saprolegniomycetes</taxon>
        <taxon>Saprolegniales</taxon>
        <taxon>Saprolegniaceae</taxon>
        <taxon>Saprolegnia</taxon>
    </lineage>
</organism>
<keyword evidence="2" id="KW-1185">Reference proteome</keyword>
<name>A0A067CBZ4_SAPPC</name>
<accession>A0A067CBZ4</accession>
<dbReference type="Proteomes" id="UP000030745">
    <property type="component" value="Unassembled WGS sequence"/>
</dbReference>
<dbReference type="GeneID" id="24132939"/>
<proteinExistence type="predicted"/>
<dbReference type="AlphaFoldDB" id="A0A067CBZ4"/>